<dbReference type="CDD" id="cd09272">
    <property type="entry name" value="RNase_HI_RT_Ty1"/>
    <property type="match status" value="1"/>
</dbReference>
<accession>A0AAV3RFH7</accession>
<reference evidence="1 2" key="1">
    <citation type="submission" date="2024-01" db="EMBL/GenBank/DDBJ databases">
        <title>The complete chloroplast genome sequence of Lithospermum erythrorhizon: insights into the phylogenetic relationship among Boraginaceae species and the maternal lineages of purple gromwells.</title>
        <authorList>
            <person name="Okada T."/>
            <person name="Watanabe K."/>
        </authorList>
    </citation>
    <scope>NUCLEOTIDE SEQUENCE [LARGE SCALE GENOMIC DNA]</scope>
</reference>
<organism evidence="1 2">
    <name type="scientific">Lithospermum erythrorhizon</name>
    <name type="common">Purple gromwell</name>
    <name type="synonym">Lithospermum officinale var. erythrorhizon</name>
    <dbReference type="NCBI Taxonomy" id="34254"/>
    <lineage>
        <taxon>Eukaryota</taxon>
        <taxon>Viridiplantae</taxon>
        <taxon>Streptophyta</taxon>
        <taxon>Embryophyta</taxon>
        <taxon>Tracheophyta</taxon>
        <taxon>Spermatophyta</taxon>
        <taxon>Magnoliopsida</taxon>
        <taxon>eudicotyledons</taxon>
        <taxon>Gunneridae</taxon>
        <taxon>Pentapetalae</taxon>
        <taxon>asterids</taxon>
        <taxon>lamiids</taxon>
        <taxon>Boraginales</taxon>
        <taxon>Boraginaceae</taxon>
        <taxon>Boraginoideae</taxon>
        <taxon>Lithospermeae</taxon>
        <taxon>Lithospermum</taxon>
    </lineage>
</organism>
<gene>
    <name evidence="1" type="ORF">LIER_28275</name>
</gene>
<name>A0AAV3RFH7_LITER</name>
<protein>
    <recommendedName>
        <fullName evidence="3">Reverse transcriptase Ty1/copia-type domain-containing protein</fullName>
    </recommendedName>
</protein>
<comment type="caution">
    <text evidence="1">The sequence shown here is derived from an EMBL/GenBank/DDBJ whole genome shotgun (WGS) entry which is preliminary data.</text>
</comment>
<keyword evidence="2" id="KW-1185">Reference proteome</keyword>
<sequence>MKDLGLAKFFLGMKVVQTGQGIYLNQRKYVMDILGDVGLLGSKPITTPMSIGLNLHGNQSPLLQEVHQYGRVIGRGRIEEYGLYSLQTTMYIILSDLKVMYPVPIELKVNSQDVLHITSNPVFHEITKHLDIDCHIVRNQYLKGLINPQYVSSSEQVVDIFTKALRVVPFQMLESKLGRHSVFHPQLKEGM</sequence>
<proteinExistence type="predicted"/>
<dbReference type="AlphaFoldDB" id="A0AAV3RFH7"/>
<dbReference type="Proteomes" id="UP001454036">
    <property type="component" value="Unassembled WGS sequence"/>
</dbReference>
<evidence type="ECO:0000313" key="2">
    <source>
        <dbReference type="Proteomes" id="UP001454036"/>
    </source>
</evidence>
<evidence type="ECO:0000313" key="1">
    <source>
        <dbReference type="EMBL" id="GAA0175015.1"/>
    </source>
</evidence>
<dbReference type="EMBL" id="BAABME010009356">
    <property type="protein sequence ID" value="GAA0175015.1"/>
    <property type="molecule type" value="Genomic_DNA"/>
</dbReference>
<evidence type="ECO:0008006" key="3">
    <source>
        <dbReference type="Google" id="ProtNLM"/>
    </source>
</evidence>